<comment type="subcellular location">
    <subcellularLocation>
        <location evidence="1 11">Cell membrane</location>
        <topology evidence="1 11">Multi-pass membrane protein</topology>
    </subcellularLocation>
</comment>
<evidence type="ECO:0000256" key="6">
    <source>
        <dbReference type="ARBA" id="ARBA00022692"/>
    </source>
</evidence>
<gene>
    <name evidence="14" type="ORF">B0T18DRAFT_332807</name>
</gene>
<feature type="transmembrane region" description="Helical" evidence="11">
    <location>
        <begin position="563"/>
        <end position="585"/>
    </location>
</feature>
<dbReference type="InterPro" id="IPR013616">
    <property type="entry name" value="Chitin_synth_N"/>
</dbReference>
<dbReference type="PANTHER" id="PTHR22914:SF11">
    <property type="entry name" value="CHITIN SYNTHASE B"/>
    <property type="match status" value="1"/>
</dbReference>
<evidence type="ECO:0000256" key="12">
    <source>
        <dbReference type="SAM" id="MobiDB-lite"/>
    </source>
</evidence>
<keyword evidence="6 11" id="KW-0812">Transmembrane</keyword>
<feature type="transmembrane region" description="Helical" evidence="11">
    <location>
        <begin position="533"/>
        <end position="551"/>
    </location>
</feature>
<evidence type="ECO:0000259" key="13">
    <source>
        <dbReference type="Pfam" id="PF08407"/>
    </source>
</evidence>
<organism evidence="14 15">
    <name type="scientific">Schizothecium vesticola</name>
    <dbReference type="NCBI Taxonomy" id="314040"/>
    <lineage>
        <taxon>Eukaryota</taxon>
        <taxon>Fungi</taxon>
        <taxon>Dikarya</taxon>
        <taxon>Ascomycota</taxon>
        <taxon>Pezizomycotina</taxon>
        <taxon>Sordariomycetes</taxon>
        <taxon>Sordariomycetidae</taxon>
        <taxon>Sordariales</taxon>
        <taxon>Schizotheciaceae</taxon>
        <taxon>Schizothecium</taxon>
    </lineage>
</organism>
<feature type="compositionally biased region" description="Polar residues" evidence="12">
    <location>
        <begin position="38"/>
        <end position="51"/>
    </location>
</feature>
<evidence type="ECO:0000256" key="11">
    <source>
        <dbReference type="RuleBase" id="RU366040"/>
    </source>
</evidence>
<evidence type="ECO:0000256" key="2">
    <source>
        <dbReference type="ARBA" id="ARBA00012543"/>
    </source>
</evidence>
<dbReference type="GO" id="GO:0005886">
    <property type="term" value="C:plasma membrane"/>
    <property type="evidence" value="ECO:0007669"/>
    <property type="project" value="UniProtKB-SubCell"/>
</dbReference>
<keyword evidence="7 11" id="KW-1133">Transmembrane helix</keyword>
<comment type="caution">
    <text evidence="14">The sequence shown here is derived from an EMBL/GenBank/DDBJ whole genome shotgun (WGS) entry which is preliminary data.</text>
</comment>
<feature type="domain" description="Chitin synthase N-terminal" evidence="13">
    <location>
        <begin position="66"/>
        <end position="123"/>
    </location>
</feature>
<dbReference type="Pfam" id="PF01644">
    <property type="entry name" value="Chitin_synth_1"/>
    <property type="match status" value="1"/>
</dbReference>
<dbReference type="Pfam" id="PF08407">
    <property type="entry name" value="Chitin_synth_1N"/>
    <property type="match status" value="1"/>
</dbReference>
<feature type="transmembrane region" description="Helical" evidence="11">
    <location>
        <begin position="758"/>
        <end position="777"/>
    </location>
</feature>
<dbReference type="GO" id="GO:0030428">
    <property type="term" value="C:cell septum"/>
    <property type="evidence" value="ECO:0007669"/>
    <property type="project" value="TreeGrafter"/>
</dbReference>
<evidence type="ECO:0000313" key="14">
    <source>
        <dbReference type="EMBL" id="KAK0741336.1"/>
    </source>
</evidence>
<evidence type="ECO:0000256" key="3">
    <source>
        <dbReference type="ARBA" id="ARBA00022475"/>
    </source>
</evidence>
<keyword evidence="15" id="KW-1185">Reference proteome</keyword>
<dbReference type="Proteomes" id="UP001172155">
    <property type="component" value="Unassembled WGS sequence"/>
</dbReference>
<comment type="function">
    <text evidence="11">Polymerizes chitin, a structural polymer of the cell wall and septum, by transferring the sugar moiety of UDP-GlcNAc to the non-reducing end of the growing chitin polymer.</text>
</comment>
<evidence type="ECO:0000256" key="9">
    <source>
        <dbReference type="ARBA" id="ARBA00023316"/>
    </source>
</evidence>
<name>A0AA40EL34_9PEZI</name>
<feature type="region of interest" description="Disordered" evidence="12">
    <location>
        <begin position="1"/>
        <end position="52"/>
    </location>
</feature>
<keyword evidence="9 11" id="KW-0961">Cell wall biogenesis/degradation</keyword>
<comment type="catalytic activity">
    <reaction evidence="11">
        <text>[(1-&gt;4)-N-acetyl-beta-D-glucosaminyl](n) + UDP-N-acetyl-alpha-D-glucosamine = [(1-&gt;4)-N-acetyl-beta-D-glucosaminyl](n+1) + UDP + H(+)</text>
        <dbReference type="Rhea" id="RHEA:16637"/>
        <dbReference type="Rhea" id="RHEA-COMP:9593"/>
        <dbReference type="Rhea" id="RHEA-COMP:9595"/>
        <dbReference type="ChEBI" id="CHEBI:15378"/>
        <dbReference type="ChEBI" id="CHEBI:17029"/>
        <dbReference type="ChEBI" id="CHEBI:57705"/>
        <dbReference type="ChEBI" id="CHEBI:58223"/>
        <dbReference type="EC" id="2.4.1.16"/>
    </reaction>
</comment>
<accession>A0AA40EL34</accession>
<comment type="similarity">
    <text evidence="10">Belongs to the chitin synthase family. Class III subfamily.</text>
</comment>
<dbReference type="GO" id="GO:0071555">
    <property type="term" value="P:cell wall organization"/>
    <property type="evidence" value="ECO:0007669"/>
    <property type="project" value="UniProtKB-KW"/>
</dbReference>
<dbReference type="PANTHER" id="PTHR22914">
    <property type="entry name" value="CHITIN SYNTHASE"/>
    <property type="match status" value="1"/>
</dbReference>
<keyword evidence="4 11" id="KW-0328">Glycosyltransferase</keyword>
<dbReference type="GO" id="GO:0004100">
    <property type="term" value="F:chitin synthase activity"/>
    <property type="evidence" value="ECO:0007669"/>
    <property type="project" value="UniProtKB-UniRule"/>
</dbReference>
<dbReference type="EC" id="2.4.1.16" evidence="2 11"/>
<evidence type="ECO:0000256" key="4">
    <source>
        <dbReference type="ARBA" id="ARBA00022676"/>
    </source>
</evidence>
<evidence type="ECO:0000256" key="7">
    <source>
        <dbReference type="ARBA" id="ARBA00022989"/>
    </source>
</evidence>
<sequence>MSYPEASGSPPSYLDSSESTDIIPPSPDSPHLPRSPYASDSRSRTGASSESLPRYSQLRCRFSAKYPMPLHIRTTVWAKYINRDGKRSDFDYLRYTAINGDLDDFLPENGYSLRPALFGHGTEALVCVPFAGENVEMFARTLHSVMESVRELSFLGPSSFWNVGAPAWQKVVVCVVVDSTHAFDERILGLFVALGVYQDGIMAQDKGAVEKPNGNSVAAHVFECTSPMPVMVDGEPVQPATTNLATLAPVQLMLCLKAHKTERTTSHRWAYGAFARILEPNIIIHVDTGTYLHRNAIFQLWKEFHQDPLLGGAAGTLSPDLGKYCRALVNPLVAAQNFECKAVSQLEALMESTTGYMSVFTGSFFAYRYVPYCMELLSDRHRLSAMTGTNGQGRRQHSRSDEFKRQLDDDRLLPREIVLQEGHKWRTRLVLSARANSDVPTSAASLVEQHCRHLRQSSAASFDLFRKTASLRRTDHSILRQCAIFVQMAHNLHAWLLLWFSLSGCLLTTFLINDAAGSPPSTGFPFGSSTPTVNAAIQIGYICFLLLQFLLALSHRPQRFAGLYTLSMTVFSLVQLYTLVSLLYLTKHLVDYRNADHVVPLKLTKHPGGFHPDLPGAGKYEFINRYYTDIGPATVIPTLIAILDVYPATALPNLDSLHLITSWAQYLILWSAKVNVLNTSAICNLYRGPNHQWQSSTPEEALEHGQAETKTAHAGRPRLKAALVVAAYVLCNLAVCLATFISVGGGGAYWRRIWFLRLWMWANASLVLVRGAAMVWFTGGRMVGFWVEPRVV</sequence>
<evidence type="ECO:0000313" key="15">
    <source>
        <dbReference type="Proteomes" id="UP001172155"/>
    </source>
</evidence>
<keyword evidence="3 11" id="KW-1003">Cell membrane</keyword>
<protein>
    <recommendedName>
        <fullName evidence="2 11">Chitin synthase</fullName>
        <ecNumber evidence="2 11">2.4.1.16</ecNumber>
    </recommendedName>
</protein>
<dbReference type="EMBL" id="JAUKUD010000006">
    <property type="protein sequence ID" value="KAK0741336.1"/>
    <property type="molecule type" value="Genomic_DNA"/>
</dbReference>
<feature type="transmembrane region" description="Helical" evidence="11">
    <location>
        <begin position="721"/>
        <end position="746"/>
    </location>
</feature>
<evidence type="ECO:0000256" key="10">
    <source>
        <dbReference type="ARBA" id="ARBA00038055"/>
    </source>
</evidence>
<dbReference type="GO" id="GO:0006031">
    <property type="term" value="P:chitin biosynthetic process"/>
    <property type="evidence" value="ECO:0007669"/>
    <property type="project" value="UniProtKB-UniRule"/>
</dbReference>
<reference evidence="14" key="1">
    <citation type="submission" date="2023-06" db="EMBL/GenBank/DDBJ databases">
        <title>Genome-scale phylogeny and comparative genomics of the fungal order Sordariales.</title>
        <authorList>
            <consortium name="Lawrence Berkeley National Laboratory"/>
            <person name="Hensen N."/>
            <person name="Bonometti L."/>
            <person name="Westerberg I."/>
            <person name="Brannstrom I.O."/>
            <person name="Guillou S."/>
            <person name="Cros-Aarteil S."/>
            <person name="Calhoun S."/>
            <person name="Haridas S."/>
            <person name="Kuo A."/>
            <person name="Mondo S."/>
            <person name="Pangilinan J."/>
            <person name="Riley R."/>
            <person name="LaButti K."/>
            <person name="Andreopoulos B."/>
            <person name="Lipzen A."/>
            <person name="Chen C."/>
            <person name="Yanf M."/>
            <person name="Daum C."/>
            <person name="Ng V."/>
            <person name="Clum A."/>
            <person name="Steindorff A."/>
            <person name="Ohm R."/>
            <person name="Martin F."/>
            <person name="Silar P."/>
            <person name="Natvig D."/>
            <person name="Lalanne C."/>
            <person name="Gautier V."/>
            <person name="Ament-velasquez S.L."/>
            <person name="Kruys A."/>
            <person name="Hutchinson M.I."/>
            <person name="Powell A.J."/>
            <person name="Barry K."/>
            <person name="Miller A.N."/>
            <person name="Grigoriev I.V."/>
            <person name="Debuchy R."/>
            <person name="Gladieux P."/>
            <person name="Thoren M.H."/>
            <person name="Johannesson H."/>
        </authorList>
    </citation>
    <scope>NUCLEOTIDE SEQUENCE</scope>
    <source>
        <strain evidence="14">SMH3187-1</strain>
    </source>
</reference>
<keyword evidence="5 11" id="KW-0808">Transferase</keyword>
<evidence type="ECO:0000256" key="1">
    <source>
        <dbReference type="ARBA" id="ARBA00004651"/>
    </source>
</evidence>
<dbReference type="InterPro" id="IPR004835">
    <property type="entry name" value="Chitin_synth"/>
</dbReference>
<evidence type="ECO:0000256" key="5">
    <source>
        <dbReference type="ARBA" id="ARBA00022679"/>
    </source>
</evidence>
<feature type="transmembrane region" description="Helical" evidence="11">
    <location>
        <begin position="492"/>
        <end position="512"/>
    </location>
</feature>
<evidence type="ECO:0000256" key="8">
    <source>
        <dbReference type="ARBA" id="ARBA00023136"/>
    </source>
</evidence>
<proteinExistence type="inferred from homology"/>
<dbReference type="AlphaFoldDB" id="A0AA40EL34"/>
<keyword evidence="8 11" id="KW-0472">Membrane</keyword>